<dbReference type="PANTHER" id="PTHR46401">
    <property type="entry name" value="GLYCOSYLTRANSFERASE WBBK-RELATED"/>
    <property type="match status" value="1"/>
</dbReference>
<name>A0A977PYN7_9CYAN</name>
<dbReference type="AlphaFoldDB" id="A0A977PYN7"/>
<dbReference type="EC" id="2.4.-.-" evidence="4"/>
<dbReference type="GO" id="GO:0016757">
    <property type="term" value="F:glycosyltransferase activity"/>
    <property type="evidence" value="ECO:0007669"/>
    <property type="project" value="UniProtKB-KW"/>
</dbReference>
<organism evidence="4">
    <name type="scientific">Woronichinia naegeliana WA131</name>
    <dbReference type="NCBI Taxonomy" id="2824559"/>
    <lineage>
        <taxon>Bacteria</taxon>
        <taxon>Bacillati</taxon>
        <taxon>Cyanobacteriota</taxon>
        <taxon>Cyanophyceae</taxon>
        <taxon>Synechococcales</taxon>
        <taxon>Coelosphaeriaceae</taxon>
        <taxon>Woronichinia</taxon>
    </lineage>
</organism>
<dbReference type="Pfam" id="PF00534">
    <property type="entry name" value="Glycos_transf_1"/>
    <property type="match status" value="1"/>
</dbReference>
<sequence>MKKILFFTPSCHRTGSEIVLYNLISNIDKSKFKAVGVVTYLKGELLSQFEPDIFTIDFEHSYPQILPLLERLKIKAFKQDFYQQFLTKIHKKLKPDIWYINTIIQSEVLYAAKLLDIPCIVHSHELEQMLTNLSADYIELLISYPKLIIACSKTAEKVLKRLGRNDNIEVCYPSIDTSFLDQYTDPDCKVRFREKYNLPQNAFIWLMSGTTDTNKNPIRFIELAKIIIEQYPNVYFIWLGSDSKSAMNTYLTQYSNELGISKKIRWVDSLKQKEYYQYFTTVDSLILTSSRESFSIVTLEAMYLGKPVISLDCGGPSEIIIKDTGQIINSWDNGTIAKAMIEVMSQKTDYNCITAKQQSSIFSITNQAKNWNKILLKYFS</sequence>
<dbReference type="KEGG" id="wna:KA717_08060"/>
<dbReference type="InterPro" id="IPR028098">
    <property type="entry name" value="Glyco_trans_4-like_N"/>
</dbReference>
<evidence type="ECO:0000259" key="3">
    <source>
        <dbReference type="Pfam" id="PF13439"/>
    </source>
</evidence>
<evidence type="ECO:0000256" key="1">
    <source>
        <dbReference type="ARBA" id="ARBA00022679"/>
    </source>
</evidence>
<keyword evidence="4" id="KW-0328">Glycosyltransferase</keyword>
<gene>
    <name evidence="4" type="ORF">KA717_08060</name>
</gene>
<evidence type="ECO:0000313" key="4">
    <source>
        <dbReference type="EMBL" id="UXE62680.1"/>
    </source>
</evidence>
<protein>
    <submittedName>
        <fullName evidence="4">Glycosyltransferase</fullName>
        <ecNumber evidence="4">2.4.-.-</ecNumber>
    </submittedName>
</protein>
<dbReference type="InterPro" id="IPR001296">
    <property type="entry name" value="Glyco_trans_1"/>
</dbReference>
<dbReference type="EMBL" id="CP073041">
    <property type="protein sequence ID" value="UXE62680.1"/>
    <property type="molecule type" value="Genomic_DNA"/>
</dbReference>
<feature type="domain" description="Glycosyltransferase subfamily 4-like N-terminal" evidence="3">
    <location>
        <begin position="39"/>
        <end position="178"/>
    </location>
</feature>
<dbReference type="Proteomes" id="UP001065613">
    <property type="component" value="Chromosome"/>
</dbReference>
<reference evidence="4" key="1">
    <citation type="submission" date="2021-04" db="EMBL/GenBank/DDBJ databases">
        <title>Genome sequence of Woronichinia naegeliana from Washington state freshwater lake bloom.</title>
        <authorList>
            <person name="Dreher T.W."/>
        </authorList>
    </citation>
    <scope>NUCLEOTIDE SEQUENCE</scope>
    <source>
        <strain evidence="4">WA131</strain>
    </source>
</reference>
<dbReference type="Pfam" id="PF13439">
    <property type="entry name" value="Glyco_transf_4"/>
    <property type="match status" value="1"/>
</dbReference>
<accession>A0A977PYN7</accession>
<dbReference type="SUPFAM" id="SSF53756">
    <property type="entry name" value="UDP-Glycosyltransferase/glycogen phosphorylase"/>
    <property type="match status" value="1"/>
</dbReference>
<keyword evidence="1 4" id="KW-0808">Transferase</keyword>
<evidence type="ECO:0000259" key="2">
    <source>
        <dbReference type="Pfam" id="PF00534"/>
    </source>
</evidence>
<dbReference type="PANTHER" id="PTHR46401:SF2">
    <property type="entry name" value="GLYCOSYLTRANSFERASE WBBK-RELATED"/>
    <property type="match status" value="1"/>
</dbReference>
<feature type="domain" description="Glycosyl transferase family 1" evidence="2">
    <location>
        <begin position="192"/>
        <end position="349"/>
    </location>
</feature>
<dbReference type="Gene3D" id="3.40.50.2000">
    <property type="entry name" value="Glycogen Phosphorylase B"/>
    <property type="match status" value="2"/>
</dbReference>
<proteinExistence type="predicted"/>